<gene>
    <name evidence="10" type="ORF">DICVIV_09894</name>
</gene>
<dbReference type="PANTHER" id="PTHR13231">
    <property type="entry name" value="MITOCHONDRIAL RIBOSOMAL PROTEIN S31"/>
    <property type="match status" value="1"/>
</dbReference>
<evidence type="ECO:0000256" key="1">
    <source>
        <dbReference type="ARBA" id="ARBA00004173"/>
    </source>
</evidence>
<evidence type="ECO:0000256" key="8">
    <source>
        <dbReference type="ARBA" id="ARBA00035363"/>
    </source>
</evidence>
<evidence type="ECO:0000256" key="6">
    <source>
        <dbReference type="ARBA" id="ARBA00023274"/>
    </source>
</evidence>
<keyword evidence="6" id="KW-0687">Ribonucleoprotein</keyword>
<dbReference type="InterPro" id="IPR026299">
    <property type="entry name" value="MRP-S31"/>
</dbReference>
<keyword evidence="3" id="KW-0809">Transit peptide</keyword>
<reference evidence="11" key="2">
    <citation type="journal article" date="2016" name="Sci. Rep.">
        <title>Dictyocaulus viviparus genome, variome and transcriptome elucidate lungworm biology and support future intervention.</title>
        <authorList>
            <person name="McNulty S.N."/>
            <person name="Strube C."/>
            <person name="Rosa B.A."/>
            <person name="Martin J.C."/>
            <person name="Tyagi R."/>
            <person name="Choi Y.J."/>
            <person name="Wang Q."/>
            <person name="Hallsworth Pepin K."/>
            <person name="Zhang X."/>
            <person name="Ozersky P."/>
            <person name="Wilson R.K."/>
            <person name="Sternberg P.W."/>
            <person name="Gasser R.B."/>
            <person name="Mitreva M."/>
        </authorList>
    </citation>
    <scope>NUCLEOTIDE SEQUENCE [LARGE SCALE GENOMIC DNA]</scope>
    <source>
        <strain evidence="11">HannoverDv2000</strain>
    </source>
</reference>
<dbReference type="STRING" id="29172.A0A0D8XJR4"/>
<dbReference type="GO" id="GO:0003735">
    <property type="term" value="F:structural constituent of ribosome"/>
    <property type="evidence" value="ECO:0007669"/>
    <property type="project" value="InterPro"/>
</dbReference>
<reference evidence="10 11" key="1">
    <citation type="submission" date="2013-11" db="EMBL/GenBank/DDBJ databases">
        <title>Draft genome of the bovine lungworm Dictyocaulus viviparus.</title>
        <authorList>
            <person name="Mitreva M."/>
        </authorList>
    </citation>
    <scope>NUCLEOTIDE SEQUENCE [LARGE SCALE GENOMIC DNA]</scope>
    <source>
        <strain evidence="10 11">HannoverDv2000</strain>
    </source>
</reference>
<dbReference type="EMBL" id="KN716501">
    <property type="protein sequence ID" value="KJH44084.1"/>
    <property type="molecule type" value="Genomic_DNA"/>
</dbReference>
<keyword evidence="5" id="KW-0496">Mitochondrion</keyword>
<dbReference type="OrthoDB" id="5989925at2759"/>
<evidence type="ECO:0000256" key="7">
    <source>
        <dbReference type="ARBA" id="ARBA00035133"/>
    </source>
</evidence>
<comment type="similarity">
    <text evidence="2">Belongs to the mitochondrion-specific ribosomal protein mS31 family.</text>
</comment>
<dbReference type="GO" id="GO:0005763">
    <property type="term" value="C:mitochondrial small ribosomal subunit"/>
    <property type="evidence" value="ECO:0007669"/>
    <property type="project" value="InterPro"/>
</dbReference>
<dbReference type="Pfam" id="PF15433">
    <property type="entry name" value="MRP-S31"/>
    <property type="match status" value="1"/>
</dbReference>
<sequence length="365" mass="41249">MFKRLLPRRRVIDQVIRSLSNEHSGDSKKNSGVSYKDALGDELLNAVDSVVDDLHVKDAVAKKAAKNSLITKLMSYERETFHEATAAQMQEMLNDKRVLALLNSVAADAGKAGAASITGARIRHERRALLLLRREVFYQALQSGMKSSEARSIAEKAVAEAHEKLTSERKSKIDQQKTAEKEYEKKEVEKTEREQKLYDYALHMAEKMLFHDEILGDGTETRKSVGPDPNAPSLLKGTKRLGIFKSMEDLREKSLGFWSDWNLRAAKIFNQSLGPENSFEEQIEWTKGGKQWPYPIDNEFMIGPEAEVPFYDHIFLERHLPGLGIPKDGPIAHFMELVCVGLSKNPYMTVTKKNGTSSMVRKLLQ</sequence>
<evidence type="ECO:0000256" key="3">
    <source>
        <dbReference type="ARBA" id="ARBA00022946"/>
    </source>
</evidence>
<evidence type="ECO:0000313" key="11">
    <source>
        <dbReference type="Proteomes" id="UP000053766"/>
    </source>
</evidence>
<protein>
    <recommendedName>
        <fullName evidence="7">Small ribosomal subunit protein mS31</fullName>
    </recommendedName>
    <alternativeName>
        <fullName evidence="8">28S ribosomal protein S31, mitochondrial</fullName>
    </alternativeName>
</protein>
<evidence type="ECO:0000256" key="2">
    <source>
        <dbReference type="ARBA" id="ARBA00011057"/>
    </source>
</evidence>
<accession>A0A0D8XJR4</accession>
<keyword evidence="4" id="KW-0689">Ribosomal protein</keyword>
<comment type="subcellular location">
    <subcellularLocation>
        <location evidence="1">Mitochondrion</location>
    </subcellularLocation>
</comment>
<keyword evidence="11" id="KW-1185">Reference proteome</keyword>
<dbReference type="AlphaFoldDB" id="A0A0D8XJR4"/>
<name>A0A0D8XJR4_DICVI</name>
<dbReference type="PANTHER" id="PTHR13231:SF3">
    <property type="entry name" value="SMALL RIBOSOMAL SUBUNIT PROTEIN MS31"/>
    <property type="match status" value="1"/>
</dbReference>
<evidence type="ECO:0000256" key="4">
    <source>
        <dbReference type="ARBA" id="ARBA00022980"/>
    </source>
</evidence>
<dbReference type="Proteomes" id="UP000053766">
    <property type="component" value="Unassembled WGS sequence"/>
</dbReference>
<proteinExistence type="inferred from homology"/>
<evidence type="ECO:0000256" key="5">
    <source>
        <dbReference type="ARBA" id="ARBA00023128"/>
    </source>
</evidence>
<evidence type="ECO:0000256" key="9">
    <source>
        <dbReference type="SAM" id="MobiDB-lite"/>
    </source>
</evidence>
<organism evidence="10 11">
    <name type="scientific">Dictyocaulus viviparus</name>
    <name type="common">Bovine lungworm</name>
    <dbReference type="NCBI Taxonomy" id="29172"/>
    <lineage>
        <taxon>Eukaryota</taxon>
        <taxon>Metazoa</taxon>
        <taxon>Ecdysozoa</taxon>
        <taxon>Nematoda</taxon>
        <taxon>Chromadorea</taxon>
        <taxon>Rhabditida</taxon>
        <taxon>Rhabditina</taxon>
        <taxon>Rhabditomorpha</taxon>
        <taxon>Strongyloidea</taxon>
        <taxon>Metastrongylidae</taxon>
        <taxon>Dictyocaulus</taxon>
    </lineage>
</organism>
<feature type="region of interest" description="Disordered" evidence="9">
    <location>
        <begin position="164"/>
        <end position="188"/>
    </location>
</feature>
<evidence type="ECO:0000313" key="10">
    <source>
        <dbReference type="EMBL" id="KJH44084.1"/>
    </source>
</evidence>